<dbReference type="PANTHER" id="PTHR46168:SF13">
    <property type="entry name" value="ARO1-LIKE PROTEIN 1"/>
    <property type="match status" value="1"/>
</dbReference>
<dbReference type="PANTHER" id="PTHR46168">
    <property type="entry name" value="ARMADILLO REPEAT ONLY 4"/>
    <property type="match status" value="1"/>
</dbReference>
<name>A0A4P1RHP1_LUPAN</name>
<dbReference type="GO" id="GO:0007166">
    <property type="term" value="P:cell surface receptor signaling pathway"/>
    <property type="evidence" value="ECO:0007669"/>
    <property type="project" value="InterPro"/>
</dbReference>
<dbReference type="InterPro" id="IPR056694">
    <property type="entry name" value="DUF7792"/>
</dbReference>
<feature type="compositionally biased region" description="Polar residues" evidence="1">
    <location>
        <begin position="319"/>
        <end position="343"/>
    </location>
</feature>
<feature type="region of interest" description="Disordered" evidence="1">
    <location>
        <begin position="609"/>
        <end position="635"/>
    </location>
</feature>
<dbReference type="Pfam" id="PF25055">
    <property type="entry name" value="DUF7792"/>
    <property type="match status" value="1"/>
</dbReference>
<dbReference type="Proteomes" id="UP000188354">
    <property type="component" value="Chromosome LG06"/>
</dbReference>
<feature type="region of interest" description="Disordered" evidence="1">
    <location>
        <begin position="319"/>
        <end position="369"/>
    </location>
</feature>
<evidence type="ECO:0000313" key="4">
    <source>
        <dbReference type="Proteomes" id="UP000188354"/>
    </source>
</evidence>
<evidence type="ECO:0000313" key="3">
    <source>
        <dbReference type="EMBL" id="OIW11048.1"/>
    </source>
</evidence>
<dbReference type="STRING" id="3871.A0A4P1RHP1"/>
<organism evidence="3 4">
    <name type="scientific">Lupinus angustifolius</name>
    <name type="common">Narrow-leaved blue lupine</name>
    <dbReference type="NCBI Taxonomy" id="3871"/>
    <lineage>
        <taxon>Eukaryota</taxon>
        <taxon>Viridiplantae</taxon>
        <taxon>Streptophyta</taxon>
        <taxon>Embryophyta</taxon>
        <taxon>Tracheophyta</taxon>
        <taxon>Spermatophyta</taxon>
        <taxon>Magnoliopsida</taxon>
        <taxon>eudicotyledons</taxon>
        <taxon>Gunneridae</taxon>
        <taxon>Pentapetalae</taxon>
        <taxon>rosids</taxon>
        <taxon>fabids</taxon>
        <taxon>Fabales</taxon>
        <taxon>Fabaceae</taxon>
        <taxon>Papilionoideae</taxon>
        <taxon>50 kb inversion clade</taxon>
        <taxon>genistoids sensu lato</taxon>
        <taxon>core genistoids</taxon>
        <taxon>Genisteae</taxon>
        <taxon>Lupinus</taxon>
    </lineage>
</organism>
<accession>A0A4P1RHP1</accession>
<keyword evidence="4" id="KW-1185">Reference proteome</keyword>
<dbReference type="Gene3D" id="1.20.930.20">
    <property type="entry name" value="Adaptor protein Cbl, N-terminal domain"/>
    <property type="match status" value="1"/>
</dbReference>
<protein>
    <recommendedName>
        <fullName evidence="2">DUF7792 domain-containing protein</fullName>
    </recommendedName>
</protein>
<dbReference type="InterPro" id="IPR011989">
    <property type="entry name" value="ARM-like"/>
</dbReference>
<dbReference type="InterPro" id="IPR036537">
    <property type="entry name" value="Adaptor_Cbl_N_dom_sf"/>
</dbReference>
<gene>
    <name evidence="3" type="ORF">TanjilG_22855</name>
</gene>
<dbReference type="AlphaFoldDB" id="A0A4P1RHP1"/>
<evidence type="ECO:0000256" key="1">
    <source>
        <dbReference type="SAM" id="MobiDB-lite"/>
    </source>
</evidence>
<feature type="domain" description="DUF7792" evidence="2">
    <location>
        <begin position="2"/>
        <end position="115"/>
    </location>
</feature>
<dbReference type="InterPro" id="IPR016024">
    <property type="entry name" value="ARM-type_fold"/>
</dbReference>
<dbReference type="SUPFAM" id="SSF48371">
    <property type="entry name" value="ARM repeat"/>
    <property type="match status" value="1"/>
</dbReference>
<dbReference type="Gramene" id="OIW11048">
    <property type="protein sequence ID" value="OIW11048"/>
    <property type="gene ID" value="TanjilG_22855"/>
</dbReference>
<sequence>MKQFMVKTIHLADQVCKAADEATFFKQNCLQLKSNTDKLASLLHTAARATSDLYERPILDTHKVLDKALSLVLKSRTNGLFKRVFNIISTNAFRKTSSLFENSTGDVSWLLRVSNPAGDRADADTHLGLPPIAANVPMLYSALARRRIGPARRRYWCPLSAAMKMVQGLFVYWDVIMRVWNILLTLVCVLCLLKFSKKVQCVVAWAISELAANNPNCQHKLAQHNIISFLVSHLAFETVQEHSNYAIVSNRPTSVHALVMAHSNDNSDNVKKGNYEDEEKLILNRMPNPFDNNAKAINQLHWVITSTIAVHKAATKLQDNNKANEVNKNHQSSDSTKNNGNSKQGRHHLHSYSPSGFNMKGREVEDPETEASMKEMAARALWQLAKGNSQIFRSITESRALLCFTVLLERGPKAVQYNSAMALMEITAVAEKDADLRRFAFKPNSPACIAVVDQMVKIVEREDSDLLIPCMKAIGNLAKTFKATENRMIGPLVELLDAREAEVMKEAIIALTKFACTENYLHIDHAEAIISAGGAKHLIHLVYFGEQMVQKPALVLLSYIALHVPDSKELAQDRVVGVLEWASKQAFMTQDETLEALLQESKSKLEPYQLRGSRGFHKSKSKLEPYQSRGFKRIP</sequence>
<evidence type="ECO:0000259" key="2">
    <source>
        <dbReference type="Pfam" id="PF25055"/>
    </source>
</evidence>
<reference evidence="3 4" key="1">
    <citation type="journal article" date="2017" name="Plant Biotechnol. J.">
        <title>A comprehensive draft genome sequence for lupin (Lupinus angustifolius), an emerging health food: insights into plant-microbe interactions and legume evolution.</title>
        <authorList>
            <person name="Hane J.K."/>
            <person name="Ming Y."/>
            <person name="Kamphuis L.G."/>
            <person name="Nelson M.N."/>
            <person name="Garg G."/>
            <person name="Atkins C.A."/>
            <person name="Bayer P.E."/>
            <person name="Bravo A."/>
            <person name="Bringans S."/>
            <person name="Cannon S."/>
            <person name="Edwards D."/>
            <person name="Foley R."/>
            <person name="Gao L.L."/>
            <person name="Harrison M.J."/>
            <person name="Huang W."/>
            <person name="Hurgobin B."/>
            <person name="Li S."/>
            <person name="Liu C.W."/>
            <person name="McGrath A."/>
            <person name="Morahan G."/>
            <person name="Murray J."/>
            <person name="Weller J."/>
            <person name="Jian J."/>
            <person name="Singh K.B."/>
        </authorList>
    </citation>
    <scope>NUCLEOTIDE SEQUENCE [LARGE SCALE GENOMIC DNA]</scope>
    <source>
        <strain evidence="4">cv. Tanjil</strain>
        <tissue evidence="3">Whole plant</tissue>
    </source>
</reference>
<dbReference type="Gene3D" id="1.25.10.10">
    <property type="entry name" value="Leucine-rich Repeat Variant"/>
    <property type="match status" value="2"/>
</dbReference>
<dbReference type="EMBL" id="CM007366">
    <property type="protein sequence ID" value="OIW11048.1"/>
    <property type="molecule type" value="Genomic_DNA"/>
</dbReference>
<proteinExistence type="predicted"/>